<dbReference type="InParanoid" id="A0A0G4H2P6"/>
<dbReference type="Proteomes" id="UP000041254">
    <property type="component" value="Unassembled WGS sequence"/>
</dbReference>
<feature type="region of interest" description="Disordered" evidence="1">
    <location>
        <begin position="121"/>
        <end position="158"/>
    </location>
</feature>
<keyword evidence="3" id="KW-1185">Reference proteome</keyword>
<protein>
    <submittedName>
        <fullName evidence="2">Uncharacterized protein</fullName>
    </submittedName>
</protein>
<evidence type="ECO:0000256" key="1">
    <source>
        <dbReference type="SAM" id="MobiDB-lite"/>
    </source>
</evidence>
<reference evidence="2 3" key="1">
    <citation type="submission" date="2014-11" db="EMBL/GenBank/DDBJ databases">
        <authorList>
            <person name="Zhu J."/>
            <person name="Qi W."/>
            <person name="Song R."/>
        </authorList>
    </citation>
    <scope>NUCLEOTIDE SEQUENCE [LARGE SCALE GENOMIC DNA]</scope>
</reference>
<gene>
    <name evidence="2" type="ORF">Vbra_19407</name>
</gene>
<organism evidence="2 3">
    <name type="scientific">Vitrella brassicaformis (strain CCMP3155)</name>
    <dbReference type="NCBI Taxonomy" id="1169540"/>
    <lineage>
        <taxon>Eukaryota</taxon>
        <taxon>Sar</taxon>
        <taxon>Alveolata</taxon>
        <taxon>Colpodellida</taxon>
        <taxon>Vitrellaceae</taxon>
        <taxon>Vitrella</taxon>
    </lineage>
</organism>
<dbReference type="VEuPathDB" id="CryptoDB:Vbra_19407"/>
<proteinExistence type="predicted"/>
<name>A0A0G4H2P6_VITBC</name>
<evidence type="ECO:0000313" key="2">
    <source>
        <dbReference type="EMBL" id="CEM37812.1"/>
    </source>
</evidence>
<sequence>MGLQVLSKVPKPAGWRRRLITLLSSMRCQSIRLPRRATQAPLPVTSTRTASFPSSSASPFWCEEGLASPQWSHPIYARPSDQSSERAAEMQEERLTSVWLGCVLRGIATAATRSPPISRLAPILPAPADLTPSTASSSRSSTAHPKMCALPSSDGWDG</sequence>
<dbReference type="AlphaFoldDB" id="A0A0G4H2P6"/>
<feature type="compositionally biased region" description="Low complexity" evidence="1">
    <location>
        <begin position="133"/>
        <end position="143"/>
    </location>
</feature>
<dbReference type="EMBL" id="CDMY01000954">
    <property type="protein sequence ID" value="CEM37812.1"/>
    <property type="molecule type" value="Genomic_DNA"/>
</dbReference>
<evidence type="ECO:0000313" key="3">
    <source>
        <dbReference type="Proteomes" id="UP000041254"/>
    </source>
</evidence>
<accession>A0A0G4H2P6</accession>